<feature type="domain" description="AMP-dependent synthetase/ligase" evidence="4">
    <location>
        <begin position="106"/>
        <end position="302"/>
    </location>
</feature>
<proteinExistence type="inferred from homology"/>
<evidence type="ECO:0000256" key="1">
    <source>
        <dbReference type="ARBA" id="ARBA00006432"/>
    </source>
</evidence>
<organism evidence="5 6">
    <name type="scientific">Neorhodopirellula lusitana</name>
    <dbReference type="NCBI Taxonomy" id="445327"/>
    <lineage>
        <taxon>Bacteria</taxon>
        <taxon>Pseudomonadati</taxon>
        <taxon>Planctomycetota</taxon>
        <taxon>Planctomycetia</taxon>
        <taxon>Pirellulales</taxon>
        <taxon>Pirellulaceae</taxon>
        <taxon>Neorhodopirellula</taxon>
    </lineage>
</organism>
<accession>A0ABY1PQK5</accession>
<keyword evidence="2" id="KW-0436">Ligase</keyword>
<dbReference type="EMBL" id="FXUG01000001">
    <property type="protein sequence ID" value="SMP40900.1"/>
    <property type="molecule type" value="Genomic_DNA"/>
</dbReference>
<evidence type="ECO:0000313" key="6">
    <source>
        <dbReference type="Proteomes" id="UP001158067"/>
    </source>
</evidence>
<dbReference type="InterPro" id="IPR000873">
    <property type="entry name" value="AMP-dep_synth/lig_dom"/>
</dbReference>
<evidence type="ECO:0000313" key="5">
    <source>
        <dbReference type="EMBL" id="SMP40900.1"/>
    </source>
</evidence>
<dbReference type="RefSeq" id="WP_283430734.1">
    <property type="nucleotide sequence ID" value="NZ_FXUG01000001.1"/>
</dbReference>
<comment type="similarity">
    <text evidence="1">Belongs to the ATP-dependent AMP-binding enzyme family.</text>
</comment>
<evidence type="ECO:0000256" key="3">
    <source>
        <dbReference type="SAM" id="MobiDB-lite"/>
    </source>
</evidence>
<dbReference type="Pfam" id="PF00501">
    <property type="entry name" value="AMP-binding"/>
    <property type="match status" value="1"/>
</dbReference>
<evidence type="ECO:0000256" key="2">
    <source>
        <dbReference type="ARBA" id="ARBA00022598"/>
    </source>
</evidence>
<gene>
    <name evidence="5" type="ORF">SAMN06265222_101505</name>
</gene>
<protein>
    <submittedName>
        <fullName evidence="5">Long-chain acyl-CoA synthetase</fullName>
    </submittedName>
</protein>
<feature type="region of interest" description="Disordered" evidence="3">
    <location>
        <begin position="417"/>
        <end position="438"/>
    </location>
</feature>
<dbReference type="SUPFAM" id="SSF56801">
    <property type="entry name" value="Acetyl-CoA synthetase-like"/>
    <property type="match status" value="1"/>
</dbReference>
<reference evidence="5 6" key="1">
    <citation type="submission" date="2017-05" db="EMBL/GenBank/DDBJ databases">
        <authorList>
            <person name="Varghese N."/>
            <person name="Submissions S."/>
        </authorList>
    </citation>
    <scope>NUCLEOTIDE SEQUENCE [LARGE SCALE GENOMIC DNA]</scope>
    <source>
        <strain evidence="5 6">DSM 25457</strain>
    </source>
</reference>
<dbReference type="Gene3D" id="3.40.50.12780">
    <property type="entry name" value="N-terminal domain of ligase-like"/>
    <property type="match status" value="2"/>
</dbReference>
<keyword evidence="6" id="KW-1185">Reference proteome</keyword>
<evidence type="ECO:0000259" key="4">
    <source>
        <dbReference type="Pfam" id="PF00501"/>
    </source>
</evidence>
<sequence length="438" mass="48202">MPELIEAMRRHARQRPHVVAIRDPNRNELSWSELSQQVERTARQLARDHHAYLIHENHNTLANVLVSLGCLASGLCEVSIDGRFPLEVRRSMIERTQEYNWQTNSATTRPALVLWTSGTTDRPRGVMLSSTNLDTNAQAKLNAVPQTNDDHRLTLLPISHAYARTCDMGTWLLSGCQWTIDLGTSALDRIDSRNPPTLINTVPSVAAQIVNRLDRSDPSLAKLRVVGCGGAAITEATFQRLRHHDVEVIQGYGCTETSPVICSAAPGDTIPGLVGRPVDGWEVDVRDGRLFVRGAGSMLGYLNDPEATHQKLASDGWLDTGDLVEVQPDGNFRILGRADDVIVLPNGFKVHPQSIEAKLMQSNSIEFALIFPGNSELIVAIQAKPFSIPNVKAELAAQLPPGTRFRIEPIVPDLSHQNNELTAKGTPRRSEVAKRFAS</sequence>
<feature type="compositionally biased region" description="Basic and acidic residues" evidence="3">
    <location>
        <begin position="428"/>
        <end position="438"/>
    </location>
</feature>
<dbReference type="PANTHER" id="PTHR43201">
    <property type="entry name" value="ACYL-COA SYNTHETASE"/>
    <property type="match status" value="1"/>
</dbReference>
<dbReference type="PANTHER" id="PTHR43201:SF5">
    <property type="entry name" value="MEDIUM-CHAIN ACYL-COA LIGASE ACSF2, MITOCHONDRIAL"/>
    <property type="match status" value="1"/>
</dbReference>
<dbReference type="Proteomes" id="UP001158067">
    <property type="component" value="Unassembled WGS sequence"/>
</dbReference>
<name>A0ABY1PQK5_9BACT</name>
<dbReference type="InterPro" id="IPR042099">
    <property type="entry name" value="ANL_N_sf"/>
</dbReference>
<comment type="caution">
    <text evidence="5">The sequence shown here is derived from an EMBL/GenBank/DDBJ whole genome shotgun (WGS) entry which is preliminary data.</text>
</comment>